<proteinExistence type="predicted"/>
<keyword evidence="2" id="KW-1185">Reference proteome</keyword>
<reference evidence="1 2" key="1">
    <citation type="submission" date="2021-03" db="EMBL/GenBank/DDBJ databases">
        <title>Sequencing the genomes of 1000 actinobacteria strains.</title>
        <authorList>
            <person name="Klenk H.-P."/>
        </authorList>
    </citation>
    <scope>NUCLEOTIDE SEQUENCE [LARGE SCALE GENOMIC DNA]</scope>
    <source>
        <strain evidence="1 2">DSM 46670</strain>
    </source>
</reference>
<sequence length="34" mass="3669">MSRSSRPNLVVPRRVAPHASVIMIRVLITGLNAG</sequence>
<comment type="caution">
    <text evidence="1">The sequence shown here is derived from an EMBL/GenBank/DDBJ whole genome shotgun (WGS) entry which is preliminary data.</text>
</comment>
<evidence type="ECO:0000313" key="1">
    <source>
        <dbReference type="EMBL" id="MBP2324712.1"/>
    </source>
</evidence>
<name>A0ABS4TJW8_9PSEU</name>
<accession>A0ABS4TJW8</accession>
<dbReference type="Proteomes" id="UP001519332">
    <property type="component" value="Unassembled WGS sequence"/>
</dbReference>
<protein>
    <submittedName>
        <fullName evidence="1">Uncharacterized protein</fullName>
    </submittedName>
</protein>
<organism evidence="1 2">
    <name type="scientific">Kibdelosporangium banguiense</name>
    <dbReference type="NCBI Taxonomy" id="1365924"/>
    <lineage>
        <taxon>Bacteria</taxon>
        <taxon>Bacillati</taxon>
        <taxon>Actinomycetota</taxon>
        <taxon>Actinomycetes</taxon>
        <taxon>Pseudonocardiales</taxon>
        <taxon>Pseudonocardiaceae</taxon>
        <taxon>Kibdelosporangium</taxon>
    </lineage>
</organism>
<gene>
    <name evidence="1" type="ORF">JOF56_005097</name>
</gene>
<dbReference type="EMBL" id="JAGINW010000001">
    <property type="protein sequence ID" value="MBP2324712.1"/>
    <property type="molecule type" value="Genomic_DNA"/>
</dbReference>
<evidence type="ECO:0000313" key="2">
    <source>
        <dbReference type="Proteomes" id="UP001519332"/>
    </source>
</evidence>